<evidence type="ECO:0000313" key="3">
    <source>
        <dbReference type="Proteomes" id="UP001304298"/>
    </source>
</evidence>
<name>A0ABU5RI13_9PSEU</name>
<comment type="caution">
    <text evidence="2">The sequence shown here is derived from an EMBL/GenBank/DDBJ whole genome shotgun (WGS) entry which is preliminary data.</text>
</comment>
<evidence type="ECO:0000256" key="1">
    <source>
        <dbReference type="SAM" id="MobiDB-lite"/>
    </source>
</evidence>
<feature type="region of interest" description="Disordered" evidence="1">
    <location>
        <begin position="1"/>
        <end position="54"/>
    </location>
</feature>
<feature type="compositionally biased region" description="Basic and acidic residues" evidence="1">
    <location>
        <begin position="42"/>
        <end position="54"/>
    </location>
</feature>
<dbReference type="EMBL" id="JAYFSI010000011">
    <property type="protein sequence ID" value="MEA5365239.1"/>
    <property type="molecule type" value="Genomic_DNA"/>
</dbReference>
<protein>
    <submittedName>
        <fullName evidence="2">Uncharacterized protein</fullName>
    </submittedName>
</protein>
<organism evidence="2 3">
    <name type="scientific">Amycolatopsis heterodermiae</name>
    <dbReference type="NCBI Taxonomy" id="3110235"/>
    <lineage>
        <taxon>Bacteria</taxon>
        <taxon>Bacillati</taxon>
        <taxon>Actinomycetota</taxon>
        <taxon>Actinomycetes</taxon>
        <taxon>Pseudonocardiales</taxon>
        <taxon>Pseudonocardiaceae</taxon>
        <taxon>Amycolatopsis</taxon>
    </lineage>
</organism>
<reference evidence="2 3" key="1">
    <citation type="submission" date="2023-12" db="EMBL/GenBank/DDBJ databases">
        <title>Amycolatopsis sp. V23-08.</title>
        <authorList>
            <person name="Somphong A."/>
        </authorList>
    </citation>
    <scope>NUCLEOTIDE SEQUENCE [LARGE SCALE GENOMIC DNA]</scope>
    <source>
        <strain evidence="2 3">V23-08</strain>
    </source>
</reference>
<accession>A0ABU5RI13</accession>
<sequence length="54" mass="5696">MAWQREDPDAGVSSREAIPVEPVEGDGPPTDTEPGEGVADAGPERAALHVEDER</sequence>
<proteinExistence type="predicted"/>
<dbReference type="Proteomes" id="UP001304298">
    <property type="component" value="Unassembled WGS sequence"/>
</dbReference>
<keyword evidence="3" id="KW-1185">Reference proteome</keyword>
<dbReference type="RefSeq" id="WP_323333602.1">
    <property type="nucleotide sequence ID" value="NZ_JAYFSI010000011.1"/>
</dbReference>
<evidence type="ECO:0000313" key="2">
    <source>
        <dbReference type="EMBL" id="MEA5365239.1"/>
    </source>
</evidence>
<gene>
    <name evidence="2" type="ORF">VA596_37315</name>
</gene>